<reference evidence="3 4" key="1">
    <citation type="submission" date="2016-10" db="EMBL/GenBank/DDBJ databases">
        <authorList>
            <person name="de Groot N.N."/>
        </authorList>
    </citation>
    <scope>NUCLEOTIDE SEQUENCE [LARGE SCALE GENOMIC DNA]</scope>
    <source>
        <strain evidence="4">DSM 938 / 37b4</strain>
    </source>
</reference>
<protein>
    <submittedName>
        <fullName evidence="3">5-bromo-4-chloroindolyl phosphate hydrolysis protein</fullName>
    </submittedName>
</protein>
<organism evidence="3 4">
    <name type="scientific">Rhodobacter capsulatus</name>
    <name type="common">Rhodopseudomonas capsulata</name>
    <dbReference type="NCBI Taxonomy" id="1061"/>
    <lineage>
        <taxon>Bacteria</taxon>
        <taxon>Pseudomonadati</taxon>
        <taxon>Pseudomonadota</taxon>
        <taxon>Alphaproteobacteria</taxon>
        <taxon>Rhodobacterales</taxon>
        <taxon>Rhodobacter group</taxon>
        <taxon>Rhodobacter</taxon>
    </lineage>
</organism>
<feature type="transmembrane region" description="Helical" evidence="2">
    <location>
        <begin position="101"/>
        <end position="119"/>
    </location>
</feature>
<evidence type="ECO:0000313" key="4">
    <source>
        <dbReference type="Proteomes" id="UP000183812"/>
    </source>
</evidence>
<evidence type="ECO:0000256" key="1">
    <source>
        <dbReference type="SAM" id="MobiDB-lite"/>
    </source>
</evidence>
<feature type="transmembrane region" description="Helical" evidence="2">
    <location>
        <begin position="62"/>
        <end position="80"/>
    </location>
</feature>
<evidence type="ECO:0000256" key="2">
    <source>
        <dbReference type="SAM" id="Phobius"/>
    </source>
</evidence>
<dbReference type="AlphaFoldDB" id="A0A1G7LXM0"/>
<dbReference type="Proteomes" id="UP000183812">
    <property type="component" value="Unassembled WGS sequence"/>
</dbReference>
<name>A0A1G7LXM0_RHOCA</name>
<feature type="transmembrane region" description="Helical" evidence="2">
    <location>
        <begin position="125"/>
        <end position="146"/>
    </location>
</feature>
<keyword evidence="2" id="KW-0472">Membrane</keyword>
<dbReference type="Pfam" id="PF10112">
    <property type="entry name" value="Halogen_Hydrol"/>
    <property type="match status" value="1"/>
</dbReference>
<keyword evidence="2" id="KW-1133">Transmembrane helix</keyword>
<feature type="region of interest" description="Disordered" evidence="1">
    <location>
        <begin position="1"/>
        <end position="32"/>
    </location>
</feature>
<accession>A0A1G7LXM0</accession>
<dbReference type="EMBL" id="FNAY01000012">
    <property type="protein sequence ID" value="SDF53680.1"/>
    <property type="molecule type" value="Genomic_DNA"/>
</dbReference>
<evidence type="ECO:0000313" key="3">
    <source>
        <dbReference type="EMBL" id="SDF53680.1"/>
    </source>
</evidence>
<dbReference type="OrthoDB" id="7375296at2"/>
<gene>
    <name evidence="3" type="ORF">SAMN04244550_02413</name>
</gene>
<keyword evidence="2" id="KW-0812">Transmembrane</keyword>
<sequence length="303" mass="32099">MARRFGGKYSPRPGAPDQGFPGIAPDRLPDPAPRHPLAGRPAWLAFAAFPFLFNAFGDGPLALARNLGAFATIGLAAFLMREGLKAEAAFAARKTARRPALPRKALGSVLLGAGLAVGAQAPELGLIGAGVVAAVGVALGLIAFGLDPMRDKGMAGVDTFQQDRVAKVVAEGERHLTALRAAIARIDDARLTARTEAFAASARGLFRAVEEDPGDLTAARRYMTVYLQGARDAGEKCADLWASRRDETARAAFESLLDDLEANFTARTRALLDSGREGLEIEIEVLRDRLARDGVISPPDKAF</sequence>
<dbReference type="RefSeq" id="WP_074554516.1">
    <property type="nucleotide sequence ID" value="NZ_CP119563.1"/>
</dbReference>
<proteinExistence type="predicted"/>
<dbReference type="InterPro" id="IPR018770">
    <property type="entry name" value="ChloroindolylP_hydrolase"/>
</dbReference>